<dbReference type="Gene3D" id="1.20.910.10">
    <property type="entry name" value="Heme oxygenase-like"/>
    <property type="match status" value="1"/>
</dbReference>
<comment type="pathway">
    <text evidence="1">Cofactor biosynthesis; thiamine diphosphate biosynthesis.</text>
</comment>
<name>A0ABD4T4I5_9CYAN</name>
<evidence type="ECO:0000313" key="3">
    <source>
        <dbReference type="EMBL" id="MCM1983598.1"/>
    </source>
</evidence>
<reference evidence="3 4" key="1">
    <citation type="journal article" date="2015" name="Genome Announc.">
        <title>Draft Genome Sequence of Filamentous Marine Cyanobacterium Lyngbya confervoides Strain BDU141951.</title>
        <authorList>
            <person name="Chandrababunaidu M.M."/>
            <person name="Sen D."/>
            <person name="Tripathy S."/>
        </authorList>
    </citation>
    <scope>NUCLEOTIDE SEQUENCE [LARGE SCALE GENOMIC DNA]</scope>
    <source>
        <strain evidence="3 4">BDU141951</strain>
    </source>
</reference>
<dbReference type="InterPro" id="IPR016084">
    <property type="entry name" value="Haem_Oase-like_multi-hlx"/>
</dbReference>
<protein>
    <submittedName>
        <fullName evidence="3">Iron-containing redox enzyme family protein</fullName>
    </submittedName>
</protein>
<evidence type="ECO:0000313" key="4">
    <source>
        <dbReference type="Proteomes" id="UP000031561"/>
    </source>
</evidence>
<sequence>MAISYRPHQVEIRRGQHGCAIPLTLEDRDEMMQLLAYLQDGQRSLHELQQACPGLAAEIPSFVATCEERGLLQEVSQTWETGHRFHQDLSQFFGQIGLQLEISPYAQRMKAGTIERSQLIGYALEAYHITHFCPSLLAPAIAQEASHDVCHILREFYAAELHHDRLMARSLKSIGFTDTEIETMQPLPMTISACAMLANFARQHTPSFFAALILFEQDDQFHPLFKEQCIAQDLPESFYRPILLHAGINEEGKHEDVGGQLLHYLNCIPWSDQQLVKKNMVLLLESFIMRSREILEYYSEGKNLIPRCF</sequence>
<evidence type="ECO:0000259" key="2">
    <source>
        <dbReference type="Pfam" id="PF03070"/>
    </source>
</evidence>
<accession>A0ABD4T4I5</accession>
<proteinExistence type="predicted"/>
<dbReference type="EMBL" id="JTHE03000065">
    <property type="protein sequence ID" value="MCM1983598.1"/>
    <property type="molecule type" value="Genomic_DNA"/>
</dbReference>
<keyword evidence="4" id="KW-1185">Reference proteome</keyword>
<dbReference type="RefSeq" id="WP_250833348.1">
    <property type="nucleotide sequence ID" value="NZ_JTHE03000065.1"/>
</dbReference>
<dbReference type="InterPro" id="IPR004305">
    <property type="entry name" value="Thiaminase-2/PQQC"/>
</dbReference>
<dbReference type="SUPFAM" id="SSF48613">
    <property type="entry name" value="Heme oxygenase-like"/>
    <property type="match status" value="1"/>
</dbReference>
<dbReference type="Proteomes" id="UP000031561">
    <property type="component" value="Unassembled WGS sequence"/>
</dbReference>
<dbReference type="Pfam" id="PF03070">
    <property type="entry name" value="TENA_THI-4"/>
    <property type="match status" value="1"/>
</dbReference>
<feature type="domain" description="Thiaminase-2/PQQC" evidence="2">
    <location>
        <begin position="104"/>
        <end position="207"/>
    </location>
</feature>
<dbReference type="AlphaFoldDB" id="A0ABD4T4I5"/>
<organism evidence="3 4">
    <name type="scientific">Lyngbya confervoides BDU141951</name>
    <dbReference type="NCBI Taxonomy" id="1574623"/>
    <lineage>
        <taxon>Bacteria</taxon>
        <taxon>Bacillati</taxon>
        <taxon>Cyanobacteriota</taxon>
        <taxon>Cyanophyceae</taxon>
        <taxon>Oscillatoriophycideae</taxon>
        <taxon>Oscillatoriales</taxon>
        <taxon>Microcoleaceae</taxon>
        <taxon>Lyngbya</taxon>
    </lineage>
</organism>
<comment type="caution">
    <text evidence="3">The sequence shown here is derived from an EMBL/GenBank/DDBJ whole genome shotgun (WGS) entry which is preliminary data.</text>
</comment>
<evidence type="ECO:0000256" key="1">
    <source>
        <dbReference type="ARBA" id="ARBA00004948"/>
    </source>
</evidence>
<gene>
    <name evidence="3" type="ORF">QQ91_0012295</name>
</gene>